<feature type="domain" description="DUF2846" evidence="2">
    <location>
        <begin position="77"/>
        <end position="168"/>
    </location>
</feature>
<gene>
    <name evidence="4" type="ORF">AVENLUH13518_01789</name>
    <name evidence="3" type="ORF">AVENLUH5627_03439</name>
</gene>
<dbReference type="AlphaFoldDB" id="A0A150HVC9"/>
<dbReference type="PROSITE" id="PS51257">
    <property type="entry name" value="PROKAR_LIPOPROTEIN"/>
    <property type="match status" value="1"/>
</dbReference>
<dbReference type="RefSeq" id="WP_004877515.1">
    <property type="nucleotide sequence ID" value="NZ_BCLZ01000031.1"/>
</dbReference>
<feature type="signal peptide" evidence="1">
    <location>
        <begin position="1"/>
        <end position="21"/>
    </location>
</feature>
<keyword evidence="1" id="KW-0732">Signal</keyword>
<evidence type="ECO:0000259" key="2">
    <source>
        <dbReference type="Pfam" id="PF11008"/>
    </source>
</evidence>
<dbReference type="Proteomes" id="UP000075544">
    <property type="component" value="Unassembled WGS sequence"/>
</dbReference>
<name>A0A150HVC9_9GAMM</name>
<dbReference type="Proteomes" id="UP000075680">
    <property type="component" value="Unassembled WGS sequence"/>
</dbReference>
<evidence type="ECO:0000313" key="3">
    <source>
        <dbReference type="EMBL" id="KXZ62717.1"/>
    </source>
</evidence>
<protein>
    <recommendedName>
        <fullName evidence="2">DUF2846 domain-containing protein</fullName>
    </recommendedName>
</protein>
<evidence type="ECO:0000313" key="5">
    <source>
        <dbReference type="Proteomes" id="UP000075544"/>
    </source>
</evidence>
<comment type="caution">
    <text evidence="4">The sequence shown here is derived from an EMBL/GenBank/DDBJ whole genome shotgun (WGS) entry which is preliminary data.</text>
</comment>
<organism evidence="4 5">
    <name type="scientific">Acinetobacter venetianus</name>
    <dbReference type="NCBI Taxonomy" id="52133"/>
    <lineage>
        <taxon>Bacteria</taxon>
        <taxon>Pseudomonadati</taxon>
        <taxon>Pseudomonadota</taxon>
        <taxon>Gammaproteobacteria</taxon>
        <taxon>Moraxellales</taxon>
        <taxon>Moraxellaceae</taxon>
        <taxon>Acinetobacter</taxon>
    </lineage>
</organism>
<accession>A0A150HVC9</accession>
<evidence type="ECO:0000313" key="6">
    <source>
        <dbReference type="Proteomes" id="UP000075680"/>
    </source>
</evidence>
<dbReference type="GeneID" id="58193563"/>
<dbReference type="EMBL" id="JRHX01000049">
    <property type="protein sequence ID" value="KXZ70670.1"/>
    <property type="molecule type" value="Genomic_DNA"/>
</dbReference>
<dbReference type="EMBL" id="JRUE01000257">
    <property type="protein sequence ID" value="KXZ62717.1"/>
    <property type="molecule type" value="Genomic_DNA"/>
</dbReference>
<proteinExistence type="predicted"/>
<evidence type="ECO:0000256" key="1">
    <source>
        <dbReference type="SAM" id="SignalP"/>
    </source>
</evidence>
<reference evidence="5 6" key="1">
    <citation type="journal article" date="2016" name="Sci. Rep.">
        <title>Genomic and phenotypic characterization of the species Acinetobacter venetianus.</title>
        <authorList>
            <person name="Fondi M."/>
            <person name="Maida I."/>
            <person name="Perrin E."/>
            <person name="Orlandini V."/>
            <person name="La Torre L."/>
            <person name="Bosi E."/>
            <person name="Negroni A."/>
            <person name="Zanaroli G."/>
            <person name="Fava F."/>
            <person name="Decorosi F."/>
            <person name="Giovannetti L."/>
            <person name="Viti C."/>
            <person name="Vaneechoutte M."/>
            <person name="Dijkshoorn L."/>
            <person name="Fani R."/>
        </authorList>
    </citation>
    <scope>NUCLEOTIDE SEQUENCE [LARGE SCALE GENOMIC DNA]</scope>
    <source>
        <strain evidence="4 5">LUH13518</strain>
        <strain evidence="3 6">LUH5627</strain>
    </source>
</reference>
<dbReference type="PATRIC" id="fig|52133.18.peg.3527"/>
<sequence length="238" mass="27238">MRYLILSLCCAGVLAGCQSHKAVENDPTVLTATLPSIDTEKEPGLFDQYHVGGFSVGGWVNQKLGQYFEPIKPQNEQAAVVYLYRPDTRWNRQEIAAANLFINGHRIPSLLHNHYYWLELPAGTYRLSVSRPLAGLHFQKPKYVDFTVDAAQTYFIKYDEENKISRSEHTGPFMIMPDKVARQEIAFTRLKSSSYNFVAQDASGKIRSKPQELKPAKYDEKSEVHLVKPFKLWNPLTW</sequence>
<evidence type="ECO:0000313" key="4">
    <source>
        <dbReference type="EMBL" id="KXZ70670.1"/>
    </source>
</evidence>
<dbReference type="InterPro" id="IPR022548">
    <property type="entry name" value="DUF2846"/>
</dbReference>
<feature type="chain" id="PRO_5010449656" description="DUF2846 domain-containing protein" evidence="1">
    <location>
        <begin position="22"/>
        <end position="238"/>
    </location>
</feature>
<dbReference type="Pfam" id="PF11008">
    <property type="entry name" value="DUF2846"/>
    <property type="match status" value="1"/>
</dbReference>